<gene>
    <name evidence="1" type="primary">48</name>
    <name evidence="1" type="ORF">SEA_GETALONG_48</name>
</gene>
<dbReference type="RefSeq" id="YP_009814161.1">
    <property type="nucleotide sequence ID" value="NC_048083.1"/>
</dbReference>
<organism evidence="1 2">
    <name type="scientific">Gordonia phage Getalong</name>
    <dbReference type="NCBI Taxonomy" id="2315531"/>
    <lineage>
        <taxon>Viruses</taxon>
        <taxon>Duplodnaviria</taxon>
        <taxon>Heunggongvirae</taxon>
        <taxon>Uroviricota</taxon>
        <taxon>Caudoviricetes</taxon>
        <taxon>Langleyhallvirinae</taxon>
        <taxon>Getalongvirus</taxon>
        <taxon>Getalongvirus getalong</taxon>
    </lineage>
</organism>
<dbReference type="GeneID" id="55005282"/>
<name>A0A386KEA5_9CAUD</name>
<dbReference type="EMBL" id="MH779504">
    <property type="protein sequence ID" value="AYD83908.1"/>
    <property type="molecule type" value="Genomic_DNA"/>
</dbReference>
<protein>
    <submittedName>
        <fullName evidence="1">Uncharacterized protein</fullName>
    </submittedName>
</protein>
<reference evidence="1 2" key="1">
    <citation type="submission" date="2018-08" db="EMBL/GenBank/DDBJ databases">
        <authorList>
            <person name="King R.A."/>
            <person name="Ngong N.B."/>
            <person name="Xu E.M."/>
            <person name="Austin H.D."/>
            <person name="Shervin T.J."/>
            <person name="Anderson J.K."/>
            <person name="Watkins T.N."/>
            <person name="Gaffney B.L."/>
            <person name="Staples A.K."/>
            <person name="Rinehart C.A."/>
            <person name="Rowland N.S."/>
            <person name="Garlena R.A."/>
            <person name="Russell D.A."/>
            <person name="Pope W.H."/>
            <person name="Jacobs-Sera D."/>
            <person name="Hendrix R.W."/>
            <person name="Hatfull G.F."/>
        </authorList>
    </citation>
    <scope>NUCLEOTIDE SEQUENCE [LARGE SCALE GENOMIC DNA]</scope>
</reference>
<dbReference type="KEGG" id="vg:55005282"/>
<sequence>MDERDYRWQKTDAADEGWRQLESIPAPALVVDAMGVEFFKASTDPAEEQYFDVTNMDDPRHMSPVWQTKAPYDYLAEPSDA</sequence>
<evidence type="ECO:0000313" key="2">
    <source>
        <dbReference type="Proteomes" id="UP000278586"/>
    </source>
</evidence>
<keyword evidence="2" id="KW-1185">Reference proteome</keyword>
<accession>A0A386KEA5</accession>
<dbReference type="Proteomes" id="UP000278586">
    <property type="component" value="Segment"/>
</dbReference>
<evidence type="ECO:0000313" key="1">
    <source>
        <dbReference type="EMBL" id="AYD83908.1"/>
    </source>
</evidence>
<proteinExistence type="predicted"/>